<organism evidence="2 3">
    <name type="scientific">Porphyromonas miyakawae</name>
    <dbReference type="NCBI Taxonomy" id="3137470"/>
    <lineage>
        <taxon>Bacteria</taxon>
        <taxon>Pseudomonadati</taxon>
        <taxon>Bacteroidota</taxon>
        <taxon>Bacteroidia</taxon>
        <taxon>Bacteroidales</taxon>
        <taxon>Porphyromonadaceae</taxon>
        <taxon>Porphyromonas</taxon>
    </lineage>
</organism>
<evidence type="ECO:0000313" key="2">
    <source>
        <dbReference type="EMBL" id="GAB1250904.1"/>
    </source>
</evidence>
<protein>
    <submittedName>
        <fullName evidence="2">DUF4857 domain-containing protein</fullName>
    </submittedName>
</protein>
<keyword evidence="1" id="KW-1133">Transmembrane helix</keyword>
<name>A0ABQ0DZS2_9PORP</name>
<feature type="transmembrane region" description="Helical" evidence="1">
    <location>
        <begin position="7"/>
        <end position="25"/>
    </location>
</feature>
<dbReference type="InterPro" id="IPR032333">
    <property type="entry name" value="DUF4857"/>
</dbReference>
<dbReference type="Pfam" id="PF16149">
    <property type="entry name" value="DUF4857"/>
    <property type="match status" value="1"/>
</dbReference>
<keyword evidence="3" id="KW-1185">Reference proteome</keyword>
<keyword evidence="1" id="KW-0472">Membrane</keyword>
<dbReference type="EMBL" id="BAAFSF010000001">
    <property type="protein sequence ID" value="GAB1250904.1"/>
    <property type="molecule type" value="Genomic_DNA"/>
</dbReference>
<gene>
    <name evidence="2" type="ORF">Tsumi_00080</name>
</gene>
<evidence type="ECO:0000256" key="1">
    <source>
        <dbReference type="SAM" id="Phobius"/>
    </source>
</evidence>
<dbReference type="Proteomes" id="UP001628220">
    <property type="component" value="Unassembled WGS sequence"/>
</dbReference>
<comment type="caution">
    <text evidence="2">The sequence shown here is derived from an EMBL/GenBank/DDBJ whole genome shotgun (WGS) entry which is preliminary data.</text>
</comment>
<sequence length="344" mass="39628">MKRIATIFLYITIVLLLIWQIPWWYNYLQADGSREPFTIYSRLLNDFIITDHDEGAMTYHSGRGGQYSREEVDSLLPTFYYRQLLTDGRLPDTLYGEAVTPQQIQRAGVTFRSSPRTLSAPAVALYPLLESASRRVKLEMPEDLFRITEQAIEFVDMKSNRLNEAKSTLYTKLFREKGFAFPAQRVAGNATAKKEYDNGYLLIDQGGKLFHLKQMVGKPYLRAIDLPKGVEAAEAFVWELPSRRHIGLVSTRDHQLYLIEREGYRLCHLEIPSWNPLREDLTIIGNDLDSYTLKISTADATSYYALNATDYTLLSKLQVDHPERTMPGLRFTSRLDGWVKPRLN</sequence>
<evidence type="ECO:0000313" key="3">
    <source>
        <dbReference type="Proteomes" id="UP001628220"/>
    </source>
</evidence>
<proteinExistence type="predicted"/>
<reference evidence="2 3" key="1">
    <citation type="journal article" date="2025" name="Int. J. Syst. Evol. Microbiol.">
        <title>Desulfovibrio falkowii sp. nov., Porphyromonas miyakawae sp. nov., Mediterraneibacter flintii sp. nov. and Owariibacterium komagatae gen. nov., sp. nov., isolated from human faeces.</title>
        <authorList>
            <person name="Hamaguchi T."/>
            <person name="Ohara M."/>
            <person name="Hisatomi A."/>
            <person name="Sekiguchi K."/>
            <person name="Takeda J.I."/>
            <person name="Ueyama J."/>
            <person name="Ito M."/>
            <person name="Nishiwaki H."/>
            <person name="Ogi T."/>
            <person name="Hirayama M."/>
            <person name="Ohkuma M."/>
            <person name="Sakamoto M."/>
            <person name="Ohno K."/>
        </authorList>
    </citation>
    <scope>NUCLEOTIDE SEQUENCE [LARGE SCALE GENOMIC DNA]</scope>
    <source>
        <strain evidence="2 3">13CB11C</strain>
    </source>
</reference>
<accession>A0ABQ0DZS2</accession>
<dbReference type="RefSeq" id="WP_411914735.1">
    <property type="nucleotide sequence ID" value="NZ_BAAFSF010000001.1"/>
</dbReference>
<keyword evidence="1" id="KW-0812">Transmembrane</keyword>